<reference evidence="11 12" key="1">
    <citation type="journal article" date="2018" name="BMC Genomics">
        <title>Genomic evidence for intraspecific hybridization in a clonal and extremely halotolerant yeast.</title>
        <authorList>
            <person name="Gostincar C."/>
            <person name="Stajich J.E."/>
            <person name="Zupancic J."/>
            <person name="Zalar P."/>
            <person name="Gunde-Cimerman N."/>
        </authorList>
    </citation>
    <scope>NUCLEOTIDE SEQUENCE [LARGE SCALE GENOMIC DNA]</scope>
    <source>
        <strain evidence="9 13">EXF-6654</strain>
        <strain evidence="8 12">EXF-6656</strain>
        <strain evidence="10 11">EXF-6669</strain>
    </source>
</reference>
<dbReference type="InterPro" id="IPR002938">
    <property type="entry name" value="FAD-bd"/>
</dbReference>
<evidence type="ECO:0000256" key="3">
    <source>
        <dbReference type="ARBA" id="ARBA00023002"/>
    </source>
</evidence>
<evidence type="ECO:0000256" key="6">
    <source>
        <dbReference type="SAM" id="Phobius"/>
    </source>
</evidence>
<accession>A0A3M6Z7R2</accession>
<dbReference type="Gene3D" id="3.50.50.60">
    <property type="entry name" value="FAD/NAD(P)-binding domain"/>
    <property type="match status" value="1"/>
</dbReference>
<evidence type="ECO:0000313" key="12">
    <source>
        <dbReference type="Proteomes" id="UP000281245"/>
    </source>
</evidence>
<dbReference type="AlphaFoldDB" id="A0A3M6Z7R2"/>
<dbReference type="SUPFAM" id="SSF51905">
    <property type="entry name" value="FAD/NAD(P)-binding domain"/>
    <property type="match status" value="1"/>
</dbReference>
<evidence type="ECO:0000313" key="8">
    <source>
        <dbReference type="EMBL" id="RMX74644.1"/>
    </source>
</evidence>
<evidence type="ECO:0000313" key="13">
    <source>
        <dbReference type="Proteomes" id="UP000282582"/>
    </source>
</evidence>
<keyword evidence="2" id="KW-0274">FAD</keyword>
<dbReference type="GO" id="GO:0004497">
    <property type="term" value="F:monooxygenase activity"/>
    <property type="evidence" value="ECO:0007669"/>
    <property type="project" value="UniProtKB-KW"/>
</dbReference>
<protein>
    <recommendedName>
        <fullName evidence="7">FAD-binding domain-containing protein</fullName>
    </recommendedName>
</protein>
<proteinExistence type="predicted"/>
<dbReference type="EMBL" id="QWIL01000894">
    <property type="protein sequence ID" value="RMY11244.1"/>
    <property type="molecule type" value="Genomic_DNA"/>
</dbReference>
<dbReference type="Proteomes" id="UP000282582">
    <property type="component" value="Unassembled WGS sequence"/>
</dbReference>
<dbReference type="Proteomes" id="UP000281245">
    <property type="component" value="Unassembled WGS sequence"/>
</dbReference>
<keyword evidence="6" id="KW-0472">Membrane</keyword>
<dbReference type="PRINTS" id="PR00420">
    <property type="entry name" value="RNGMNOXGNASE"/>
</dbReference>
<feature type="region of interest" description="Disordered" evidence="5">
    <location>
        <begin position="381"/>
        <end position="403"/>
    </location>
</feature>
<evidence type="ECO:0000256" key="2">
    <source>
        <dbReference type="ARBA" id="ARBA00022827"/>
    </source>
</evidence>
<dbReference type="Pfam" id="PF01494">
    <property type="entry name" value="FAD_binding_3"/>
    <property type="match status" value="2"/>
</dbReference>
<name>A0A3M6Z7R2_HORWE</name>
<comment type="caution">
    <text evidence="10">The sequence shown here is derived from an EMBL/GenBank/DDBJ whole genome shotgun (WGS) entry which is preliminary data.</text>
</comment>
<dbReference type="VEuPathDB" id="FungiDB:BTJ68_10426"/>
<sequence length="478" mass="52920">APSRRLFSFSLLPTNRISILPTHFLPSHNPSRRMPLSIAIIGAGPAGCMLARLLTHSQPPIKVTIFESESSLDFRSQGGTLDLHASTGQRALKAAGLFDEFLKYARYDGEALKICDKNLLCYITQGGSSNAKSSSFSNRPEIDRPQLRKILFESLPEGTVQWNRKLKSISTDDTLPTLHFTDGTAATGFDLVVGADGAWSHVRPTLTDERPFFSGIGGYSLVIPQAQRQTPELFDFVNRGSVFAFSDGKSLTAQYMSDGSLNVGVWRVRAEAMAGEGRKEMNTNHDIEGSKIPLKSALREQYHDWHPDLQAFIQEADDEKMVPRDLFMLPIGHRWEHRPGVTLIGDAAHLMGPWAGEGVNLALEDALKLSEAIITSATTCTSTTTTDSLGEKKKKSNPNPTLNHQHIQTFEHEMFARATRTQQMTWTMMEAMLLTPGAPRTSIERYLLTAVGSGIGGWAGWVLAPIVYAWFFVFKLIW</sequence>
<organism evidence="10 11">
    <name type="scientific">Hortaea werneckii</name>
    <name type="common">Black yeast</name>
    <name type="synonym">Cladosporium werneckii</name>
    <dbReference type="NCBI Taxonomy" id="91943"/>
    <lineage>
        <taxon>Eukaryota</taxon>
        <taxon>Fungi</taxon>
        <taxon>Dikarya</taxon>
        <taxon>Ascomycota</taxon>
        <taxon>Pezizomycotina</taxon>
        <taxon>Dothideomycetes</taxon>
        <taxon>Dothideomycetidae</taxon>
        <taxon>Mycosphaerellales</taxon>
        <taxon>Teratosphaeriaceae</taxon>
        <taxon>Hortaea</taxon>
    </lineage>
</organism>
<dbReference type="PANTHER" id="PTHR46972">
    <property type="entry name" value="MONOOXYGENASE ASQM-RELATED"/>
    <property type="match status" value="1"/>
</dbReference>
<evidence type="ECO:0000313" key="10">
    <source>
        <dbReference type="EMBL" id="RMY11244.1"/>
    </source>
</evidence>
<dbReference type="Proteomes" id="UP000271337">
    <property type="component" value="Unassembled WGS sequence"/>
</dbReference>
<dbReference type="GO" id="GO:0071949">
    <property type="term" value="F:FAD binding"/>
    <property type="evidence" value="ECO:0007669"/>
    <property type="project" value="InterPro"/>
</dbReference>
<evidence type="ECO:0000259" key="7">
    <source>
        <dbReference type="Pfam" id="PF01494"/>
    </source>
</evidence>
<keyword evidence="3" id="KW-0560">Oxidoreductase</keyword>
<dbReference type="PANTHER" id="PTHR46972:SF1">
    <property type="entry name" value="FAD DEPENDENT OXIDOREDUCTASE DOMAIN-CONTAINING PROTEIN"/>
    <property type="match status" value="1"/>
</dbReference>
<evidence type="ECO:0000313" key="9">
    <source>
        <dbReference type="EMBL" id="RMX96596.1"/>
    </source>
</evidence>
<dbReference type="InterPro" id="IPR036188">
    <property type="entry name" value="FAD/NAD-bd_sf"/>
</dbReference>
<evidence type="ECO:0000256" key="1">
    <source>
        <dbReference type="ARBA" id="ARBA00022630"/>
    </source>
</evidence>
<feature type="transmembrane region" description="Helical" evidence="6">
    <location>
        <begin position="446"/>
        <end position="471"/>
    </location>
</feature>
<dbReference type="EMBL" id="QWIJ01001477">
    <property type="protein sequence ID" value="RMX74644.1"/>
    <property type="molecule type" value="Genomic_DNA"/>
</dbReference>
<keyword evidence="4" id="KW-0503">Monooxygenase</keyword>
<keyword evidence="6" id="KW-1133">Transmembrane helix</keyword>
<evidence type="ECO:0000256" key="5">
    <source>
        <dbReference type="SAM" id="MobiDB-lite"/>
    </source>
</evidence>
<dbReference type="EMBL" id="QWIK01001207">
    <property type="protein sequence ID" value="RMX96596.1"/>
    <property type="molecule type" value="Genomic_DNA"/>
</dbReference>
<keyword evidence="6" id="KW-0812">Transmembrane</keyword>
<feature type="domain" description="FAD-binding" evidence="7">
    <location>
        <begin position="38"/>
        <end position="216"/>
    </location>
</feature>
<evidence type="ECO:0000313" key="11">
    <source>
        <dbReference type="Proteomes" id="UP000271337"/>
    </source>
</evidence>
<keyword evidence="1" id="KW-0285">Flavoprotein</keyword>
<dbReference type="OrthoDB" id="655030at2759"/>
<feature type="domain" description="FAD-binding" evidence="7">
    <location>
        <begin position="340"/>
        <end position="375"/>
    </location>
</feature>
<evidence type="ECO:0000256" key="4">
    <source>
        <dbReference type="ARBA" id="ARBA00023033"/>
    </source>
</evidence>
<feature type="non-terminal residue" evidence="10">
    <location>
        <position position="1"/>
    </location>
</feature>
<gene>
    <name evidence="10" type="ORF">D0867_08140</name>
    <name evidence="9" type="ORF">D0868_11096</name>
    <name evidence="8" type="ORF">D0869_12391</name>
</gene>